<dbReference type="SUPFAM" id="SSF53041">
    <property type="entry name" value="Resolvase-like"/>
    <property type="match status" value="1"/>
</dbReference>
<dbReference type="CDD" id="cd00338">
    <property type="entry name" value="Ser_Recombinase"/>
    <property type="match status" value="1"/>
</dbReference>
<dbReference type="InterPro" id="IPR038109">
    <property type="entry name" value="DNA_bind_recomb_sf"/>
</dbReference>
<reference evidence="2" key="1">
    <citation type="submission" date="2024-01" db="EMBL/GenBank/DDBJ databases">
        <title>Sequencing the genomes of a sandfly, Sergentomyia squamirostris, and its two endosymbionts.</title>
        <authorList>
            <person name="Itokawa K."/>
            <person name="Sanjoba C."/>
        </authorList>
    </citation>
    <scope>NUCLEOTIDE SEQUENCE</scope>
    <source>
        <strain evidence="2">RiSSQ</strain>
    </source>
</reference>
<sequence length="245" mass="28531">MTDKATKSIILVRVSTREQEEGYSIEAQKYRLVEYCQRKNLEVIESSSRGDRKQFKEMIKFAKSHRETIAIVADKVDRVQRRISEISLLEEPIKAGKIELHFRTEGYIIDKDSQSHAKLMWGMNVLMAQSYVDSLSDNVKRSLDHKLRKGEWIGPAPLGYLNSRDERGNSIVILDPLRGPIIKKLFEEYATGMYTLNYLTEKAKELGLRSKNNCYVNKTVVHRMIQQPFYYGEMRVKGEMWSHGY</sequence>
<evidence type="ECO:0000313" key="2">
    <source>
        <dbReference type="EMBL" id="BFD46790.1"/>
    </source>
</evidence>
<dbReference type="PROSITE" id="PS51736">
    <property type="entry name" value="RECOMBINASES_3"/>
    <property type="match status" value="1"/>
</dbReference>
<dbReference type="Pfam" id="PF07508">
    <property type="entry name" value="Recombinase"/>
    <property type="match status" value="1"/>
</dbReference>
<dbReference type="GO" id="GO:0003677">
    <property type="term" value="F:DNA binding"/>
    <property type="evidence" value="ECO:0007669"/>
    <property type="project" value="InterPro"/>
</dbReference>
<dbReference type="InterPro" id="IPR006119">
    <property type="entry name" value="Resolv_N"/>
</dbReference>
<dbReference type="InterPro" id="IPR036162">
    <property type="entry name" value="Resolvase-like_N_sf"/>
</dbReference>
<organism evidence="2">
    <name type="scientific">Candidatus Tisiphia endosymbiont of Sergentomyia squamirostris</name>
    <dbReference type="NCBI Taxonomy" id="3113639"/>
    <lineage>
        <taxon>Bacteria</taxon>
        <taxon>Pseudomonadati</taxon>
        <taxon>Pseudomonadota</taxon>
        <taxon>Alphaproteobacteria</taxon>
        <taxon>Rickettsiales</taxon>
        <taxon>Rickettsiaceae</taxon>
        <taxon>Rickettsieae</taxon>
        <taxon>Candidatus Tisiphia</taxon>
    </lineage>
</organism>
<dbReference type="Pfam" id="PF00239">
    <property type="entry name" value="Resolvase"/>
    <property type="match status" value="1"/>
</dbReference>
<name>A0AAT9GAA8_9RICK</name>
<dbReference type="PANTHER" id="PTHR30461:SF23">
    <property type="entry name" value="DNA RECOMBINASE-RELATED"/>
    <property type="match status" value="1"/>
</dbReference>
<dbReference type="Gene3D" id="3.40.50.1390">
    <property type="entry name" value="Resolvase, N-terminal catalytic domain"/>
    <property type="match status" value="1"/>
</dbReference>
<accession>A0AAT9GAA8</accession>
<proteinExistence type="predicted"/>
<dbReference type="PANTHER" id="PTHR30461">
    <property type="entry name" value="DNA-INVERTASE FROM LAMBDOID PROPHAGE"/>
    <property type="match status" value="1"/>
</dbReference>
<protein>
    <recommendedName>
        <fullName evidence="1">Resolvase/invertase-type recombinase catalytic domain-containing protein</fullName>
    </recommendedName>
</protein>
<evidence type="ECO:0000259" key="1">
    <source>
        <dbReference type="PROSITE" id="PS51736"/>
    </source>
</evidence>
<dbReference type="EMBL" id="AP029170">
    <property type="protein sequence ID" value="BFD46790.1"/>
    <property type="molecule type" value="Genomic_DNA"/>
</dbReference>
<gene>
    <name evidence="2" type="ORF">DMENIID0002_14360</name>
</gene>
<dbReference type="InterPro" id="IPR011109">
    <property type="entry name" value="DNA_bind_recombinase_dom"/>
</dbReference>
<dbReference type="GO" id="GO:0000150">
    <property type="term" value="F:DNA strand exchange activity"/>
    <property type="evidence" value="ECO:0007669"/>
    <property type="project" value="InterPro"/>
</dbReference>
<dbReference type="AlphaFoldDB" id="A0AAT9GAA8"/>
<dbReference type="Gene3D" id="3.90.1750.20">
    <property type="entry name" value="Putative Large Serine Recombinase, Chain B, Domain 2"/>
    <property type="match status" value="1"/>
</dbReference>
<dbReference type="InterPro" id="IPR050639">
    <property type="entry name" value="SSR_resolvase"/>
</dbReference>
<dbReference type="SMART" id="SM00857">
    <property type="entry name" value="Resolvase"/>
    <property type="match status" value="1"/>
</dbReference>
<feature type="domain" description="Resolvase/invertase-type recombinase catalytic" evidence="1">
    <location>
        <begin position="7"/>
        <end position="150"/>
    </location>
</feature>